<keyword evidence="1" id="KW-0812">Transmembrane</keyword>
<feature type="signal peptide" evidence="2">
    <location>
        <begin position="1"/>
        <end position="23"/>
    </location>
</feature>
<keyword evidence="4" id="KW-1185">Reference proteome</keyword>
<dbReference type="KEGG" id="hqi:H9L05_17915"/>
<feature type="chain" id="PRO_5028900171" evidence="2">
    <location>
        <begin position="24"/>
        <end position="84"/>
    </location>
</feature>
<gene>
    <name evidence="3" type="ORF">H9L05_17915</name>
</gene>
<evidence type="ECO:0000256" key="1">
    <source>
        <dbReference type="SAM" id="Phobius"/>
    </source>
</evidence>
<name>A0A7H0GU37_9BACT</name>
<feature type="transmembrane region" description="Helical" evidence="1">
    <location>
        <begin position="33"/>
        <end position="56"/>
    </location>
</feature>
<dbReference type="AlphaFoldDB" id="A0A7H0GU37"/>
<dbReference type="EMBL" id="CP060784">
    <property type="protein sequence ID" value="QNP51803.1"/>
    <property type="molecule type" value="Genomic_DNA"/>
</dbReference>
<keyword evidence="2" id="KW-0732">Signal</keyword>
<reference evidence="3 4" key="1">
    <citation type="submission" date="2020-08" db="EMBL/GenBank/DDBJ databases">
        <title>Genome sequence of Hymenobacter qilianensis JCM 19763T.</title>
        <authorList>
            <person name="Hyun D.-W."/>
            <person name="Bae J.-W."/>
        </authorList>
    </citation>
    <scope>NUCLEOTIDE SEQUENCE [LARGE SCALE GENOMIC DNA]</scope>
    <source>
        <strain evidence="3 4">JCM 19763</strain>
    </source>
</reference>
<proteinExistence type="predicted"/>
<dbReference type="RefSeq" id="WP_187732074.1">
    <property type="nucleotide sequence ID" value="NZ_BMFN01000002.1"/>
</dbReference>
<protein>
    <submittedName>
        <fullName evidence="3">Uncharacterized protein</fullName>
    </submittedName>
</protein>
<evidence type="ECO:0000313" key="3">
    <source>
        <dbReference type="EMBL" id="QNP51803.1"/>
    </source>
</evidence>
<evidence type="ECO:0000256" key="2">
    <source>
        <dbReference type="SAM" id="SignalP"/>
    </source>
</evidence>
<dbReference type="Proteomes" id="UP000516093">
    <property type="component" value="Chromosome"/>
</dbReference>
<keyword evidence="1" id="KW-0472">Membrane</keyword>
<evidence type="ECO:0000313" key="4">
    <source>
        <dbReference type="Proteomes" id="UP000516093"/>
    </source>
</evidence>
<accession>A0A7H0GU37</accession>
<sequence>MLTKRAFLLTAAGLLLTGNMAFGQTATTGADMLFWLLGGILIIVLLMVLIAGASLASATRQVRQHTASATNQSITEVEEGAPTC</sequence>
<keyword evidence="1" id="KW-1133">Transmembrane helix</keyword>
<organism evidence="3 4">
    <name type="scientific">Hymenobacter qilianensis</name>
    <dbReference type="NCBI Taxonomy" id="1385715"/>
    <lineage>
        <taxon>Bacteria</taxon>
        <taxon>Pseudomonadati</taxon>
        <taxon>Bacteroidota</taxon>
        <taxon>Cytophagia</taxon>
        <taxon>Cytophagales</taxon>
        <taxon>Hymenobacteraceae</taxon>
        <taxon>Hymenobacter</taxon>
    </lineage>
</organism>